<accession>A0A919MAY2</accession>
<evidence type="ECO:0000313" key="1">
    <source>
        <dbReference type="EMBL" id="GID71003.1"/>
    </source>
</evidence>
<comment type="caution">
    <text evidence="1">The sequence shown here is derived from an EMBL/GenBank/DDBJ whole genome shotgun (WGS) entry which is preliminary data.</text>
</comment>
<proteinExistence type="predicted"/>
<name>A0A919MAY2_9ACTN</name>
<dbReference type="AlphaFoldDB" id="A0A919MAY2"/>
<protein>
    <submittedName>
        <fullName evidence="1">Uncharacterized protein</fullName>
    </submittedName>
</protein>
<dbReference type="NCBIfam" id="NF040565">
    <property type="entry name" value="SCO2521_fam"/>
    <property type="match status" value="1"/>
</dbReference>
<evidence type="ECO:0000313" key="2">
    <source>
        <dbReference type="Proteomes" id="UP000619479"/>
    </source>
</evidence>
<gene>
    <name evidence="1" type="ORF">Acy02nite_88840</name>
</gene>
<dbReference type="EMBL" id="BOMH01000092">
    <property type="protein sequence ID" value="GID71003.1"/>
    <property type="molecule type" value="Genomic_DNA"/>
</dbReference>
<dbReference type="Proteomes" id="UP000619479">
    <property type="component" value="Unassembled WGS sequence"/>
</dbReference>
<dbReference type="InterPro" id="IPR049749">
    <property type="entry name" value="SCO2521-like"/>
</dbReference>
<reference evidence="1" key="1">
    <citation type="submission" date="2021-01" db="EMBL/GenBank/DDBJ databases">
        <title>Whole genome shotgun sequence of Actinoplanes cyaneus NBRC 14990.</title>
        <authorList>
            <person name="Komaki H."/>
            <person name="Tamura T."/>
        </authorList>
    </citation>
    <scope>NUCLEOTIDE SEQUENCE</scope>
    <source>
        <strain evidence="1">NBRC 14990</strain>
    </source>
</reference>
<sequence>MGEVQTGLLRHSAPLSSREVYQLLDGIGPGATELAERPIAYARSSATLAGVDCAVEAGAGRRLRAVGTVEGRVSLIGNHVVQGVASTVLQRGQGSDRQPWPHYLSRPGVVELLGRFPSGDVVGDPLSVADSLALGAASNRLLGAAQSVSHLDRRPPLRTARGWLRWAHVEREGGTQVRFVLQADGIRTLEVRGAEAFDVRTFAADVALHDWLLTTLLDLVRRSPIGVLPPAEAVAQLQPAIEHLLHLWLPNARGGLAGREMWDGLDQLAGFGRQWSSLVQRVRDVLALAVVSATLPV</sequence>
<keyword evidence="2" id="KW-1185">Reference proteome</keyword>
<organism evidence="1 2">
    <name type="scientific">Actinoplanes cyaneus</name>
    <dbReference type="NCBI Taxonomy" id="52696"/>
    <lineage>
        <taxon>Bacteria</taxon>
        <taxon>Bacillati</taxon>
        <taxon>Actinomycetota</taxon>
        <taxon>Actinomycetes</taxon>
        <taxon>Micromonosporales</taxon>
        <taxon>Micromonosporaceae</taxon>
        <taxon>Actinoplanes</taxon>
    </lineage>
</organism>